<feature type="transmembrane region" description="Helical" evidence="1">
    <location>
        <begin position="50"/>
        <end position="67"/>
    </location>
</feature>
<sequence length="148" mass="15082">APALPRNIATAAALWLAAVGAGVLESATTMAGLLAGGSATLADLAPQIGLRLAVYTAAAFVAMRLYRGKPWARIALAAGLGGFGTVSLVIEPINWLLSGGSVAEAVADATVPSIVLASIRFLHLMAVLTALPLMFTPTANAYFRTRHG</sequence>
<reference evidence="2 3" key="1">
    <citation type="submission" date="2018-01" db="EMBL/GenBank/DDBJ databases">
        <title>Draft genome sequence of Sphaerisporangium sp. 7K107.</title>
        <authorList>
            <person name="Sahin N."/>
            <person name="Saygin H."/>
            <person name="Ay H."/>
        </authorList>
    </citation>
    <scope>NUCLEOTIDE SEQUENCE [LARGE SCALE GENOMIC DNA]</scope>
    <source>
        <strain evidence="2 3">7K107</strain>
    </source>
</reference>
<dbReference type="RefSeq" id="WP_111171553.1">
    <property type="nucleotide sequence ID" value="NZ_POUA01000461.1"/>
</dbReference>
<comment type="caution">
    <text evidence="2">The sequence shown here is derived from an EMBL/GenBank/DDBJ whole genome shotgun (WGS) entry which is preliminary data.</text>
</comment>
<dbReference type="EMBL" id="POUA01000461">
    <property type="protein sequence ID" value="PZG25402.1"/>
    <property type="molecule type" value="Genomic_DNA"/>
</dbReference>
<feature type="transmembrane region" description="Helical" evidence="1">
    <location>
        <begin position="74"/>
        <end position="97"/>
    </location>
</feature>
<dbReference type="AlphaFoldDB" id="A0A2W2EM74"/>
<feature type="transmembrane region" description="Helical" evidence="1">
    <location>
        <begin position="117"/>
        <end position="143"/>
    </location>
</feature>
<keyword evidence="1" id="KW-0472">Membrane</keyword>
<gene>
    <name evidence="2" type="ORF">C1I98_34670</name>
</gene>
<evidence type="ECO:0000256" key="1">
    <source>
        <dbReference type="SAM" id="Phobius"/>
    </source>
</evidence>
<evidence type="ECO:0000313" key="2">
    <source>
        <dbReference type="EMBL" id="PZG25402.1"/>
    </source>
</evidence>
<keyword evidence="1" id="KW-0812">Transmembrane</keyword>
<feature type="non-terminal residue" evidence="2">
    <location>
        <position position="1"/>
    </location>
</feature>
<evidence type="ECO:0000313" key="3">
    <source>
        <dbReference type="Proteomes" id="UP000248544"/>
    </source>
</evidence>
<organism evidence="2 3">
    <name type="scientific">Spongiactinospora gelatinilytica</name>
    <dbReference type="NCBI Taxonomy" id="2666298"/>
    <lineage>
        <taxon>Bacteria</taxon>
        <taxon>Bacillati</taxon>
        <taxon>Actinomycetota</taxon>
        <taxon>Actinomycetes</taxon>
        <taxon>Streptosporangiales</taxon>
        <taxon>Streptosporangiaceae</taxon>
        <taxon>Spongiactinospora</taxon>
    </lineage>
</organism>
<proteinExistence type="predicted"/>
<keyword evidence="1" id="KW-1133">Transmembrane helix</keyword>
<dbReference type="Proteomes" id="UP000248544">
    <property type="component" value="Unassembled WGS sequence"/>
</dbReference>
<accession>A0A2W2EM74</accession>
<keyword evidence="3" id="KW-1185">Reference proteome</keyword>
<protein>
    <submittedName>
        <fullName evidence="2">Uncharacterized protein</fullName>
    </submittedName>
</protein>
<name>A0A2W2EM74_9ACTN</name>